<accession>A0A6N4THV4</accession>
<gene>
    <name evidence="1" type="ORF">Aargi30884_16990</name>
</gene>
<reference evidence="2" key="1">
    <citation type="submission" date="2019-05" db="EMBL/GenBank/DDBJ databases">
        <title>Complete genome sequencing of Absiella argi strain JCM 30884.</title>
        <authorList>
            <person name="Sakamoto M."/>
            <person name="Murakami T."/>
            <person name="Mori H."/>
        </authorList>
    </citation>
    <scope>NUCLEOTIDE SEQUENCE [LARGE SCALE GENOMIC DNA]</scope>
    <source>
        <strain evidence="2">JCM 30884</strain>
    </source>
</reference>
<evidence type="ECO:0008006" key="3">
    <source>
        <dbReference type="Google" id="ProtNLM"/>
    </source>
</evidence>
<evidence type="ECO:0000313" key="1">
    <source>
        <dbReference type="EMBL" id="BBK22796.1"/>
    </source>
</evidence>
<dbReference type="Proteomes" id="UP000464754">
    <property type="component" value="Chromosome"/>
</dbReference>
<sequence length="161" mass="19311">MRKMDKDGLLLCDLQGNAFELSIQLTSTSSEIFMRRFMNSKVAKMIDNESILQMNIQPKDIIKRVEEEYKESKYGSVKYTKNEMYWIGYLYRYFSYTYELSSTRVYKIIKPKELRGLFLPYHTLSPEQAIERILEAKGMILNLEDEINRQFEIYKRIRGNR</sequence>
<dbReference type="AlphaFoldDB" id="A0A6N4THV4"/>
<dbReference type="EMBL" id="AP019695">
    <property type="protein sequence ID" value="BBK22796.1"/>
    <property type="molecule type" value="Genomic_DNA"/>
</dbReference>
<dbReference type="RefSeq" id="WP_232057264.1">
    <property type="nucleotide sequence ID" value="NZ_AP019695.1"/>
</dbReference>
<name>A0A6N4THV4_9FIRM</name>
<protein>
    <recommendedName>
        <fullName evidence="3">Antitoxin</fullName>
    </recommendedName>
</protein>
<organism evidence="1 2">
    <name type="scientific">Amedibacterium intestinale</name>
    <dbReference type="NCBI Taxonomy" id="2583452"/>
    <lineage>
        <taxon>Bacteria</taxon>
        <taxon>Bacillati</taxon>
        <taxon>Bacillota</taxon>
        <taxon>Erysipelotrichia</taxon>
        <taxon>Erysipelotrichales</taxon>
        <taxon>Erysipelotrichaceae</taxon>
        <taxon>Amedibacterium</taxon>
    </lineage>
</organism>
<dbReference type="KEGG" id="aarg:Aargi30884_16990"/>
<keyword evidence="2" id="KW-1185">Reference proteome</keyword>
<proteinExistence type="predicted"/>
<evidence type="ECO:0000313" key="2">
    <source>
        <dbReference type="Proteomes" id="UP000464754"/>
    </source>
</evidence>